<dbReference type="Proteomes" id="UP000748752">
    <property type="component" value="Unassembled WGS sequence"/>
</dbReference>
<dbReference type="EMBL" id="NRRV01000008">
    <property type="protein sequence ID" value="MBK1630072.1"/>
    <property type="molecule type" value="Genomic_DNA"/>
</dbReference>
<feature type="signal peptide" evidence="1">
    <location>
        <begin position="1"/>
        <end position="32"/>
    </location>
</feature>
<reference evidence="2 3" key="1">
    <citation type="journal article" date="2020" name="Microorganisms">
        <title>Osmotic Adaptation and Compatible Solute Biosynthesis of Phototrophic Bacteria as Revealed from Genome Analyses.</title>
        <authorList>
            <person name="Imhoff J.F."/>
            <person name="Rahn T."/>
            <person name="Kunzel S."/>
            <person name="Keller A."/>
            <person name="Neulinger S.C."/>
        </authorList>
    </citation>
    <scope>NUCLEOTIDE SEQUENCE [LARGE SCALE GENOMIC DNA]</scope>
    <source>
        <strain evidence="2 3">DSM 6210</strain>
    </source>
</reference>
<evidence type="ECO:0000313" key="3">
    <source>
        <dbReference type="Proteomes" id="UP000748752"/>
    </source>
</evidence>
<name>A0ABS1CE38_9GAMM</name>
<accession>A0ABS1CE38</accession>
<keyword evidence="3" id="KW-1185">Reference proteome</keyword>
<dbReference type="PROSITE" id="PS51257">
    <property type="entry name" value="PROKAR_LIPOPROTEIN"/>
    <property type="match status" value="1"/>
</dbReference>
<evidence type="ECO:0000256" key="1">
    <source>
        <dbReference type="SAM" id="SignalP"/>
    </source>
</evidence>
<gene>
    <name evidence="2" type="ORF">CKO31_04815</name>
</gene>
<dbReference type="RefSeq" id="WP_200234562.1">
    <property type="nucleotide sequence ID" value="NZ_NRRV01000008.1"/>
</dbReference>
<organism evidence="2 3">
    <name type="scientific">Thiohalocapsa halophila</name>
    <dbReference type="NCBI Taxonomy" id="69359"/>
    <lineage>
        <taxon>Bacteria</taxon>
        <taxon>Pseudomonadati</taxon>
        <taxon>Pseudomonadota</taxon>
        <taxon>Gammaproteobacteria</taxon>
        <taxon>Chromatiales</taxon>
        <taxon>Chromatiaceae</taxon>
        <taxon>Thiohalocapsa</taxon>
    </lineage>
</organism>
<proteinExistence type="predicted"/>
<feature type="chain" id="PRO_5046230428" description="Secreted protein" evidence="1">
    <location>
        <begin position="33"/>
        <end position="166"/>
    </location>
</feature>
<protein>
    <recommendedName>
        <fullName evidence="4">Secreted protein</fullName>
    </recommendedName>
</protein>
<sequence>MIESFRPGGLGSRRAALAGLAAALVLSLSGCAQQETEAGAAQSGEPRILRQIDRPLRPAAADGERVFQDGFARGALSADGAWRVRAEIMHPRLRCATYAVGVRFGSGDADCGDVDWQTDAEFLPSRRQCNNATVIHSGEGVVGRSPDVIETLSCARVMVRCSGACG</sequence>
<evidence type="ECO:0000313" key="2">
    <source>
        <dbReference type="EMBL" id="MBK1630072.1"/>
    </source>
</evidence>
<keyword evidence="1" id="KW-0732">Signal</keyword>
<comment type="caution">
    <text evidence="2">The sequence shown here is derived from an EMBL/GenBank/DDBJ whole genome shotgun (WGS) entry which is preliminary data.</text>
</comment>
<evidence type="ECO:0008006" key="4">
    <source>
        <dbReference type="Google" id="ProtNLM"/>
    </source>
</evidence>